<dbReference type="FunFam" id="2.10.230.10:FF:000002">
    <property type="entry name" value="Molecular chaperone DnaJ"/>
    <property type="match status" value="1"/>
</dbReference>
<dbReference type="Proteomes" id="UP000019384">
    <property type="component" value="Unassembled WGS sequence"/>
</dbReference>
<dbReference type="InterPro" id="IPR036410">
    <property type="entry name" value="HSP_DnaJ_Cys-rich_dom_sf"/>
</dbReference>
<dbReference type="GeneID" id="34521785"/>
<feature type="domain" description="J" evidence="8">
    <location>
        <begin position="19"/>
        <end position="84"/>
    </location>
</feature>
<reference evidence="10" key="2">
    <citation type="submission" date="2014-02" db="EMBL/GenBank/DDBJ databases">
        <title>Complete DNA sequence of /Kuraishia capsulata/ illustrates novel genomic features among budding yeasts (/Saccharomycotina/).</title>
        <authorList>
            <person name="Morales L."/>
            <person name="Noel B."/>
            <person name="Porcel B."/>
            <person name="Marcet-Houben M."/>
            <person name="Hullo M-F."/>
            <person name="Sacerdot C."/>
            <person name="Tekaia F."/>
            <person name="Leh-Louis V."/>
            <person name="Despons L."/>
            <person name="Khanna V."/>
            <person name="Aury J-M."/>
            <person name="Barbe V."/>
            <person name="Couloux A."/>
            <person name="Labadie K."/>
            <person name="Pelletier E."/>
            <person name="Souciet J-L."/>
            <person name="Boekhout T."/>
            <person name="Gabaldon T."/>
            <person name="Wincker P."/>
            <person name="Dujon B."/>
        </authorList>
    </citation>
    <scope>NUCLEOTIDE SEQUENCE</scope>
    <source>
        <strain evidence="10">CBS 1993</strain>
    </source>
</reference>
<keyword evidence="7" id="KW-0732">Signal</keyword>
<feature type="chain" id="PRO_5004880750" description="DnaJ-related protein SCJ1" evidence="7">
    <location>
        <begin position="17"/>
        <end position="366"/>
    </location>
</feature>
<keyword evidence="1 6" id="KW-0479">Metal-binding</keyword>
<dbReference type="InterPro" id="IPR036869">
    <property type="entry name" value="J_dom_sf"/>
</dbReference>
<gene>
    <name evidence="10" type="ORF">KUCA_T00004389001</name>
</gene>
<evidence type="ECO:0000256" key="4">
    <source>
        <dbReference type="ARBA" id="ARBA00022833"/>
    </source>
</evidence>
<dbReference type="CDD" id="cd06257">
    <property type="entry name" value="DnaJ"/>
    <property type="match status" value="1"/>
</dbReference>
<dbReference type="SUPFAM" id="SSF49493">
    <property type="entry name" value="HSP40/DnaJ peptide-binding domain"/>
    <property type="match status" value="2"/>
</dbReference>
<evidence type="ECO:0000313" key="11">
    <source>
        <dbReference type="Proteomes" id="UP000019384"/>
    </source>
</evidence>
<dbReference type="PROSITE" id="PS50076">
    <property type="entry name" value="DNAJ_2"/>
    <property type="match status" value="1"/>
</dbReference>
<dbReference type="Gene3D" id="2.10.230.10">
    <property type="entry name" value="Heat shock protein DnaJ, cysteine-rich domain"/>
    <property type="match status" value="1"/>
</dbReference>
<dbReference type="CDD" id="cd10747">
    <property type="entry name" value="DnaJ_C"/>
    <property type="match status" value="1"/>
</dbReference>
<dbReference type="GO" id="GO:0051082">
    <property type="term" value="F:unfolded protein binding"/>
    <property type="evidence" value="ECO:0007669"/>
    <property type="project" value="InterPro"/>
</dbReference>
<dbReference type="RefSeq" id="XP_022460397.1">
    <property type="nucleotide sequence ID" value="XM_022601119.1"/>
</dbReference>
<proteinExistence type="predicted"/>
<accession>W6MT72</accession>
<evidence type="ECO:0000259" key="8">
    <source>
        <dbReference type="PROSITE" id="PS50076"/>
    </source>
</evidence>
<dbReference type="HOGENOM" id="CLU_017633_0_2_1"/>
<dbReference type="PROSITE" id="PS51188">
    <property type="entry name" value="ZF_CR"/>
    <property type="match status" value="1"/>
</dbReference>
<evidence type="ECO:0000256" key="7">
    <source>
        <dbReference type="SAM" id="SignalP"/>
    </source>
</evidence>
<dbReference type="EMBL" id="HG793129">
    <property type="protein sequence ID" value="CDK28407.1"/>
    <property type="molecule type" value="Genomic_DNA"/>
</dbReference>
<evidence type="ECO:0000313" key="10">
    <source>
        <dbReference type="EMBL" id="CDK28407.1"/>
    </source>
</evidence>
<dbReference type="SUPFAM" id="SSF57938">
    <property type="entry name" value="DnaJ/Hsp40 cysteine-rich domain"/>
    <property type="match status" value="1"/>
</dbReference>
<evidence type="ECO:0000256" key="6">
    <source>
        <dbReference type="PROSITE-ProRule" id="PRU00546"/>
    </source>
</evidence>
<reference evidence="10" key="1">
    <citation type="submission" date="2013-12" db="EMBL/GenBank/DDBJ databases">
        <authorList>
            <person name="Genoscope - CEA"/>
        </authorList>
    </citation>
    <scope>NUCLEOTIDE SEQUENCE</scope>
    <source>
        <strain evidence="10">CBS 1993</strain>
    </source>
</reference>
<dbReference type="GO" id="GO:0030544">
    <property type="term" value="F:Hsp70 protein binding"/>
    <property type="evidence" value="ECO:0007669"/>
    <property type="project" value="InterPro"/>
</dbReference>
<dbReference type="Pfam" id="PF00684">
    <property type="entry name" value="DnaJ_CXXCXGXG"/>
    <property type="match status" value="1"/>
</dbReference>
<dbReference type="CDD" id="cd10719">
    <property type="entry name" value="DnaJ_zf"/>
    <property type="match status" value="1"/>
</dbReference>
<dbReference type="Pfam" id="PF01556">
    <property type="entry name" value="DnaJ_C"/>
    <property type="match status" value="1"/>
</dbReference>
<evidence type="ECO:0000256" key="5">
    <source>
        <dbReference type="ARBA" id="ARBA00023186"/>
    </source>
</evidence>
<keyword evidence="3 6" id="KW-0863">Zinc-finger</keyword>
<dbReference type="InterPro" id="IPR018253">
    <property type="entry name" value="DnaJ_domain_CS"/>
</dbReference>
<protein>
    <recommendedName>
        <fullName evidence="12">DnaJ-related protein SCJ1</fullName>
    </recommendedName>
</protein>
<evidence type="ECO:0000259" key="9">
    <source>
        <dbReference type="PROSITE" id="PS51188"/>
    </source>
</evidence>
<sequence length="366" mass="40040">MRLLLVLALLLACVLADPDYYKILGISKNADDKEVKKAYRAMSKKYHPDKNNGDEDTNHKFIEVGEAYEVLSDPKKRKLYDQYGVEGVKNGGGGGGGGGGQYDPFDMFSHFFGGGGHGGGGGQGKRRGNDASVSIDFTLKQFYNGETTDFTVRMQSVCSKCDGTGSQDKKTQTCHVCHGSGRVRIKRQLAPGMIQQQDIPCQQCGGKGSVVKHKCTTCQGNAVVREERTYPLHLQQGAPRNSVEIIQGEADKSPDWVAGDLHVVMGEKPDGNLGYRRVGINLYRTEVLSFKEATHGGWTRKIPFLDNYDPSITLSREAGKMVQSGEVETIKGKGMPKHNNEDEHGDLFIEYVVVFPGGGKTVKDEL</sequence>
<dbReference type="PRINTS" id="PR00625">
    <property type="entry name" value="JDOMAIN"/>
</dbReference>
<name>W6MT72_9ASCO</name>
<dbReference type="InterPro" id="IPR001305">
    <property type="entry name" value="HSP_DnaJ_Cys-rich_dom"/>
</dbReference>
<feature type="zinc finger region" description="CR-type" evidence="6">
    <location>
        <begin position="145"/>
        <end position="227"/>
    </location>
</feature>
<dbReference type="GO" id="GO:0006457">
    <property type="term" value="P:protein folding"/>
    <property type="evidence" value="ECO:0007669"/>
    <property type="project" value="InterPro"/>
</dbReference>
<evidence type="ECO:0000256" key="2">
    <source>
        <dbReference type="ARBA" id="ARBA00022737"/>
    </source>
</evidence>
<dbReference type="Pfam" id="PF00226">
    <property type="entry name" value="DnaJ"/>
    <property type="match status" value="1"/>
</dbReference>
<evidence type="ECO:0000256" key="1">
    <source>
        <dbReference type="ARBA" id="ARBA00022723"/>
    </source>
</evidence>
<dbReference type="PROSITE" id="PS00636">
    <property type="entry name" value="DNAJ_1"/>
    <property type="match status" value="1"/>
</dbReference>
<dbReference type="InterPro" id="IPR008971">
    <property type="entry name" value="HSP40/DnaJ_pept-bd"/>
</dbReference>
<dbReference type="InterPro" id="IPR002939">
    <property type="entry name" value="DnaJ_C"/>
</dbReference>
<dbReference type="Gene3D" id="2.60.260.20">
    <property type="entry name" value="Urease metallochaperone UreE, N-terminal domain"/>
    <property type="match status" value="2"/>
</dbReference>
<keyword evidence="11" id="KW-1185">Reference proteome</keyword>
<feature type="signal peptide" evidence="7">
    <location>
        <begin position="1"/>
        <end position="16"/>
    </location>
</feature>
<keyword evidence="5" id="KW-0143">Chaperone</keyword>
<organism evidence="10 11">
    <name type="scientific">Kuraishia capsulata CBS 1993</name>
    <dbReference type="NCBI Taxonomy" id="1382522"/>
    <lineage>
        <taxon>Eukaryota</taxon>
        <taxon>Fungi</taxon>
        <taxon>Dikarya</taxon>
        <taxon>Ascomycota</taxon>
        <taxon>Saccharomycotina</taxon>
        <taxon>Pichiomycetes</taxon>
        <taxon>Pichiales</taxon>
        <taxon>Pichiaceae</taxon>
        <taxon>Kuraishia</taxon>
    </lineage>
</organism>
<evidence type="ECO:0008006" key="12">
    <source>
        <dbReference type="Google" id="ProtNLM"/>
    </source>
</evidence>
<keyword evidence="4 6" id="KW-0862">Zinc</keyword>
<dbReference type="OrthoDB" id="550424at2759"/>
<dbReference type="AlphaFoldDB" id="W6MT72"/>
<dbReference type="Gene3D" id="1.10.287.110">
    <property type="entry name" value="DnaJ domain"/>
    <property type="match status" value="1"/>
</dbReference>
<keyword evidence="2" id="KW-0677">Repeat</keyword>
<feature type="domain" description="CR-type" evidence="9">
    <location>
        <begin position="145"/>
        <end position="227"/>
    </location>
</feature>
<dbReference type="SMART" id="SM00271">
    <property type="entry name" value="DnaJ"/>
    <property type="match status" value="1"/>
</dbReference>
<dbReference type="SUPFAM" id="SSF46565">
    <property type="entry name" value="Chaperone J-domain"/>
    <property type="match status" value="1"/>
</dbReference>
<dbReference type="InterPro" id="IPR001623">
    <property type="entry name" value="DnaJ_domain"/>
</dbReference>
<dbReference type="GO" id="GO:0008270">
    <property type="term" value="F:zinc ion binding"/>
    <property type="evidence" value="ECO:0007669"/>
    <property type="project" value="UniProtKB-KW"/>
</dbReference>
<dbReference type="PANTHER" id="PTHR43888">
    <property type="entry name" value="DNAJ-LIKE-2, ISOFORM A-RELATED"/>
    <property type="match status" value="1"/>
</dbReference>
<evidence type="ECO:0000256" key="3">
    <source>
        <dbReference type="ARBA" id="ARBA00022771"/>
    </source>
</evidence>
<dbReference type="STRING" id="1382522.W6MT72"/>
<dbReference type="InterPro" id="IPR044713">
    <property type="entry name" value="DNJA1/2-like"/>
</dbReference>